<keyword evidence="2" id="KW-0813">Transport</keyword>
<feature type="transmembrane region" description="Helical" evidence="6">
    <location>
        <begin position="27"/>
        <end position="47"/>
    </location>
</feature>
<keyword evidence="3 6" id="KW-0812">Transmembrane</keyword>
<evidence type="ECO:0000256" key="5">
    <source>
        <dbReference type="ARBA" id="ARBA00023136"/>
    </source>
</evidence>
<dbReference type="Proteomes" id="UP001209570">
    <property type="component" value="Unassembled WGS sequence"/>
</dbReference>
<feature type="transmembrane region" description="Helical" evidence="6">
    <location>
        <begin position="117"/>
        <end position="138"/>
    </location>
</feature>
<dbReference type="InterPro" id="IPR013525">
    <property type="entry name" value="ABC2_TM"/>
</dbReference>
<dbReference type="EMBL" id="JAKCXM010000892">
    <property type="protein sequence ID" value="KAJ0391687.1"/>
    <property type="molecule type" value="Genomic_DNA"/>
</dbReference>
<sequence>MLVFYLYTSVCTFVGQWMSVLMPNAKVANVAVGAISCLLNLFSGFLLPNPQMSSFYQWIQYIMPSYYSLAALVGTQLGECNGQDNNIACRQMTVGNGTKTVEEWVKGEYNLHPESRWAFTFALLGFWVVIQIAIYLTLKYVSHLKR</sequence>
<evidence type="ECO:0000256" key="2">
    <source>
        <dbReference type="ARBA" id="ARBA00022448"/>
    </source>
</evidence>
<dbReference type="GO" id="GO:0016020">
    <property type="term" value="C:membrane"/>
    <property type="evidence" value="ECO:0007669"/>
    <property type="project" value="UniProtKB-SubCell"/>
</dbReference>
<gene>
    <name evidence="8" type="ORF">P43SY_003300</name>
</gene>
<keyword evidence="9" id="KW-1185">Reference proteome</keyword>
<dbReference type="PANTHER" id="PTHR19241">
    <property type="entry name" value="ATP-BINDING CASSETTE TRANSPORTER"/>
    <property type="match status" value="1"/>
</dbReference>
<feature type="domain" description="ABC-2 type transporter transmembrane" evidence="7">
    <location>
        <begin position="1"/>
        <end position="76"/>
    </location>
</feature>
<protein>
    <recommendedName>
        <fullName evidence="7">ABC-2 type transporter transmembrane domain-containing protein</fullName>
    </recommendedName>
</protein>
<keyword evidence="5 6" id="KW-0472">Membrane</keyword>
<dbReference type="AlphaFoldDB" id="A0AAD5Q1H7"/>
<accession>A0AAD5Q1H7</accession>
<evidence type="ECO:0000256" key="6">
    <source>
        <dbReference type="SAM" id="Phobius"/>
    </source>
</evidence>
<reference evidence="8" key="1">
    <citation type="submission" date="2021-12" db="EMBL/GenBank/DDBJ databases">
        <title>Prjna785345.</title>
        <authorList>
            <person name="Rujirawat T."/>
            <person name="Krajaejun T."/>
        </authorList>
    </citation>
    <scope>NUCLEOTIDE SEQUENCE</scope>
    <source>
        <strain evidence="8">Pi057C3</strain>
    </source>
</reference>
<comment type="caution">
    <text evidence="8">The sequence shown here is derived from an EMBL/GenBank/DDBJ whole genome shotgun (WGS) entry which is preliminary data.</text>
</comment>
<name>A0AAD5Q1H7_PYTIN</name>
<organism evidence="8 9">
    <name type="scientific">Pythium insidiosum</name>
    <name type="common">Pythiosis disease agent</name>
    <dbReference type="NCBI Taxonomy" id="114742"/>
    <lineage>
        <taxon>Eukaryota</taxon>
        <taxon>Sar</taxon>
        <taxon>Stramenopiles</taxon>
        <taxon>Oomycota</taxon>
        <taxon>Peronosporomycetes</taxon>
        <taxon>Pythiales</taxon>
        <taxon>Pythiaceae</taxon>
        <taxon>Pythium</taxon>
    </lineage>
</organism>
<evidence type="ECO:0000313" key="9">
    <source>
        <dbReference type="Proteomes" id="UP001209570"/>
    </source>
</evidence>
<dbReference type="GO" id="GO:0140359">
    <property type="term" value="F:ABC-type transporter activity"/>
    <property type="evidence" value="ECO:0007669"/>
    <property type="project" value="InterPro"/>
</dbReference>
<evidence type="ECO:0000256" key="1">
    <source>
        <dbReference type="ARBA" id="ARBA00004141"/>
    </source>
</evidence>
<dbReference type="Pfam" id="PF01061">
    <property type="entry name" value="ABC2_membrane"/>
    <property type="match status" value="1"/>
</dbReference>
<evidence type="ECO:0000313" key="8">
    <source>
        <dbReference type="EMBL" id="KAJ0391687.1"/>
    </source>
</evidence>
<evidence type="ECO:0000256" key="3">
    <source>
        <dbReference type="ARBA" id="ARBA00022692"/>
    </source>
</evidence>
<comment type="subcellular location">
    <subcellularLocation>
        <location evidence="1">Membrane</location>
        <topology evidence="1">Multi-pass membrane protein</topology>
    </subcellularLocation>
</comment>
<evidence type="ECO:0000259" key="7">
    <source>
        <dbReference type="Pfam" id="PF01061"/>
    </source>
</evidence>
<proteinExistence type="predicted"/>
<keyword evidence="4 6" id="KW-1133">Transmembrane helix</keyword>
<evidence type="ECO:0000256" key="4">
    <source>
        <dbReference type="ARBA" id="ARBA00022989"/>
    </source>
</evidence>